<name>A0A9P4PUN1_9PLEO</name>
<evidence type="ECO:0000313" key="3">
    <source>
        <dbReference type="Proteomes" id="UP000799764"/>
    </source>
</evidence>
<dbReference type="EMBL" id="MU001494">
    <property type="protein sequence ID" value="KAF2449638.1"/>
    <property type="molecule type" value="Genomic_DNA"/>
</dbReference>
<accession>A0A9P4PUN1</accession>
<feature type="region of interest" description="Disordered" evidence="1">
    <location>
        <begin position="170"/>
        <end position="190"/>
    </location>
</feature>
<evidence type="ECO:0000256" key="1">
    <source>
        <dbReference type="SAM" id="MobiDB-lite"/>
    </source>
</evidence>
<organism evidence="2 3">
    <name type="scientific">Karstenula rhodostoma CBS 690.94</name>
    <dbReference type="NCBI Taxonomy" id="1392251"/>
    <lineage>
        <taxon>Eukaryota</taxon>
        <taxon>Fungi</taxon>
        <taxon>Dikarya</taxon>
        <taxon>Ascomycota</taxon>
        <taxon>Pezizomycotina</taxon>
        <taxon>Dothideomycetes</taxon>
        <taxon>Pleosporomycetidae</taxon>
        <taxon>Pleosporales</taxon>
        <taxon>Massarineae</taxon>
        <taxon>Didymosphaeriaceae</taxon>
        <taxon>Karstenula</taxon>
    </lineage>
</organism>
<gene>
    <name evidence="2" type="ORF">P171DRAFT_427815</name>
</gene>
<evidence type="ECO:0000313" key="2">
    <source>
        <dbReference type="EMBL" id="KAF2449638.1"/>
    </source>
</evidence>
<sequence length="593" mass="66349">MVNNSQFPATYPSHCTFPQLRAHAFRPAISRMTDPMDRDSIYSDMSLSASLRDFDPERSMHNSAYSAHSNMHSSRWSAPPEEESEVESEGPWAPPAWQNHNNKWYRKSYLQESAPSKSRTASPYEQRFDREVTPSRIPLPESPRKCTPRTSPEPMEQRHFTPDAIASRLQSPSVEPEMTAGAQRHLEEEESPKRDGFIRVVFKSESLVNMGPLEERISSISRGMSKARVLCSLVVLVLAWLLMHPWGSETGSPGPNIAHLVSMVRRFEPLLYASEKVIPRSRELSDASIAVEDLGESIRASNMSGSKIIVTQLDDLSDNLKTLSQQIQTFFVHVDGDMDSTISAIGWATRQLEGIQGSRAGVVDTVIANVHGGLNKIGVLGSDDQPSAVGSVVTSLMGSTTQQKAKAALQRSFDFVLSTLEENLQNELGRADSLFQMFDNVDLQFHNLHRTVAKEEDTLAAQKDEFLASMWRTTITNKLRLKKYERNLKLLKSLRSSALANKSELKNNIQIIRAVQDQLVVARKSLISPVIRGAQADSYSIEKQLEDVVATHDFLQGIRDTQKHKFTKQLFAAPSRPAISITTGRDEDEEAEY</sequence>
<proteinExistence type="predicted"/>
<keyword evidence="3" id="KW-1185">Reference proteome</keyword>
<dbReference type="OrthoDB" id="4202871at2759"/>
<protein>
    <submittedName>
        <fullName evidence="2">Uncharacterized protein</fullName>
    </submittedName>
</protein>
<feature type="region of interest" description="Disordered" evidence="1">
    <location>
        <begin position="115"/>
        <end position="157"/>
    </location>
</feature>
<dbReference type="AlphaFoldDB" id="A0A9P4PUN1"/>
<dbReference type="Proteomes" id="UP000799764">
    <property type="component" value="Unassembled WGS sequence"/>
</dbReference>
<reference evidence="2" key="1">
    <citation type="journal article" date="2020" name="Stud. Mycol.">
        <title>101 Dothideomycetes genomes: a test case for predicting lifestyles and emergence of pathogens.</title>
        <authorList>
            <person name="Haridas S."/>
            <person name="Albert R."/>
            <person name="Binder M."/>
            <person name="Bloem J."/>
            <person name="Labutti K."/>
            <person name="Salamov A."/>
            <person name="Andreopoulos B."/>
            <person name="Baker S."/>
            <person name="Barry K."/>
            <person name="Bills G."/>
            <person name="Bluhm B."/>
            <person name="Cannon C."/>
            <person name="Castanera R."/>
            <person name="Culley D."/>
            <person name="Daum C."/>
            <person name="Ezra D."/>
            <person name="Gonzalez J."/>
            <person name="Henrissat B."/>
            <person name="Kuo A."/>
            <person name="Liang C."/>
            <person name="Lipzen A."/>
            <person name="Lutzoni F."/>
            <person name="Magnuson J."/>
            <person name="Mondo S."/>
            <person name="Nolan M."/>
            <person name="Ohm R."/>
            <person name="Pangilinan J."/>
            <person name="Park H.-J."/>
            <person name="Ramirez L."/>
            <person name="Alfaro M."/>
            <person name="Sun H."/>
            <person name="Tritt A."/>
            <person name="Yoshinaga Y."/>
            <person name="Zwiers L.-H."/>
            <person name="Turgeon B."/>
            <person name="Goodwin S."/>
            <person name="Spatafora J."/>
            <person name="Crous P."/>
            <person name="Grigoriev I."/>
        </authorList>
    </citation>
    <scope>NUCLEOTIDE SEQUENCE</scope>
    <source>
        <strain evidence="2">CBS 690.94</strain>
    </source>
</reference>
<feature type="compositionally biased region" description="Polar residues" evidence="1">
    <location>
        <begin position="65"/>
        <end position="76"/>
    </location>
</feature>
<feature type="region of interest" description="Disordered" evidence="1">
    <location>
        <begin position="65"/>
        <end position="97"/>
    </location>
</feature>
<comment type="caution">
    <text evidence="2">The sequence shown here is derived from an EMBL/GenBank/DDBJ whole genome shotgun (WGS) entry which is preliminary data.</text>
</comment>